<proteinExistence type="predicted"/>
<evidence type="ECO:0000313" key="2">
    <source>
        <dbReference type="Proteomes" id="UP000244060"/>
    </source>
</evidence>
<accession>A0A2T5KDD2</accession>
<dbReference type="AlphaFoldDB" id="A0A2T5KDD2"/>
<dbReference type="RefSeq" id="WP_233863941.1">
    <property type="nucleotide sequence ID" value="NZ_CP090021.1"/>
</dbReference>
<dbReference type="Proteomes" id="UP000244060">
    <property type="component" value="Unassembled WGS sequence"/>
</dbReference>
<organism evidence="1 2">
    <name type="scientific">Cereibacter azotoformans</name>
    <dbReference type="NCBI Taxonomy" id="43057"/>
    <lineage>
        <taxon>Bacteria</taxon>
        <taxon>Pseudomonadati</taxon>
        <taxon>Pseudomonadota</taxon>
        <taxon>Alphaproteobacteria</taxon>
        <taxon>Rhodobacterales</taxon>
        <taxon>Paracoccaceae</taxon>
        <taxon>Cereibacter</taxon>
    </lineage>
</organism>
<evidence type="ECO:0000313" key="1">
    <source>
        <dbReference type="EMBL" id="PTR20433.1"/>
    </source>
</evidence>
<reference evidence="1 2" key="1">
    <citation type="submission" date="2018-04" db="EMBL/GenBank/DDBJ databases">
        <title>Genomic Encyclopedia of Type Strains, Phase III (KMG-III): the genomes of soil and plant-associated and newly described type strains.</title>
        <authorList>
            <person name="Whitman W."/>
        </authorList>
    </citation>
    <scope>NUCLEOTIDE SEQUENCE [LARGE SCALE GENOMIC DNA]</scope>
    <source>
        <strain evidence="1 2">KA25</strain>
    </source>
</reference>
<dbReference type="EMBL" id="QAOT01000002">
    <property type="protein sequence ID" value="PTR20433.1"/>
    <property type="molecule type" value="Genomic_DNA"/>
</dbReference>
<name>A0A2T5KDD2_9RHOB</name>
<protein>
    <recommendedName>
        <fullName evidence="3">Flagellar protein FliT</fullName>
    </recommendedName>
</protein>
<comment type="caution">
    <text evidence="1">The sequence shown here is derived from an EMBL/GenBank/DDBJ whole genome shotgun (WGS) entry which is preliminary data.</text>
</comment>
<gene>
    <name evidence="1" type="ORF">C8J28_102198</name>
</gene>
<keyword evidence="2" id="KW-1185">Reference proteome</keyword>
<sequence>MTGAGPAPGPGDDVQALCIGIAAMAGALRGAMERGDIGALIAREAELRAMAGQLPVPGQPGVTSGQVLGVLVEALSAVRAAEAWLEARRARDKADARQTERLRLAYGDGGRRF</sequence>
<evidence type="ECO:0008006" key="3">
    <source>
        <dbReference type="Google" id="ProtNLM"/>
    </source>
</evidence>